<evidence type="ECO:0000256" key="4">
    <source>
        <dbReference type="ARBA" id="ARBA00011726"/>
    </source>
</evidence>
<keyword evidence="5 10" id="KW-0678">Repressor</keyword>
<feature type="region of interest" description="Disordered" evidence="11">
    <location>
        <begin position="1"/>
        <end position="28"/>
    </location>
</feature>
<evidence type="ECO:0000256" key="6">
    <source>
        <dbReference type="ARBA" id="ARBA00023015"/>
    </source>
</evidence>
<comment type="subcellular location">
    <subcellularLocation>
        <location evidence="2 10">Nucleus</location>
    </subcellularLocation>
</comment>
<protein>
    <recommendedName>
        <fullName evidence="10">Auxin-responsive protein</fullName>
    </recommendedName>
</protein>
<dbReference type="AlphaFoldDB" id="A0A8T3AE36"/>
<dbReference type="SUPFAM" id="SSF54277">
    <property type="entry name" value="CAD &amp; PB1 domains"/>
    <property type="match status" value="1"/>
</dbReference>
<comment type="caution">
    <text evidence="13">The sequence shown here is derived from an EMBL/GenBank/DDBJ whole genome shotgun (WGS) entry which is preliminary data.</text>
</comment>
<keyword evidence="8 10" id="KW-0539">Nucleus</keyword>
<evidence type="ECO:0000256" key="7">
    <source>
        <dbReference type="ARBA" id="ARBA00023163"/>
    </source>
</evidence>
<dbReference type="Proteomes" id="UP000829196">
    <property type="component" value="Unassembled WGS sequence"/>
</dbReference>
<dbReference type="PANTHER" id="PTHR31734">
    <property type="entry name" value="AUXIN-RESPONSIVE PROTEIN IAA17"/>
    <property type="match status" value="1"/>
</dbReference>
<dbReference type="GO" id="GO:0006355">
    <property type="term" value="P:regulation of DNA-templated transcription"/>
    <property type="evidence" value="ECO:0007669"/>
    <property type="project" value="InterPro"/>
</dbReference>
<dbReference type="EMBL" id="JAGYWB010000017">
    <property type="protein sequence ID" value="KAI0494341.1"/>
    <property type="molecule type" value="Genomic_DNA"/>
</dbReference>
<feature type="compositionally biased region" description="Basic and acidic residues" evidence="11">
    <location>
        <begin position="9"/>
        <end position="28"/>
    </location>
</feature>
<evidence type="ECO:0000313" key="13">
    <source>
        <dbReference type="EMBL" id="KAI0494341.1"/>
    </source>
</evidence>
<evidence type="ECO:0000256" key="8">
    <source>
        <dbReference type="ARBA" id="ARBA00023242"/>
    </source>
</evidence>
<organism evidence="13 14">
    <name type="scientific">Dendrobium nobile</name>
    <name type="common">Orchid</name>
    <dbReference type="NCBI Taxonomy" id="94219"/>
    <lineage>
        <taxon>Eukaryota</taxon>
        <taxon>Viridiplantae</taxon>
        <taxon>Streptophyta</taxon>
        <taxon>Embryophyta</taxon>
        <taxon>Tracheophyta</taxon>
        <taxon>Spermatophyta</taxon>
        <taxon>Magnoliopsida</taxon>
        <taxon>Liliopsida</taxon>
        <taxon>Asparagales</taxon>
        <taxon>Orchidaceae</taxon>
        <taxon>Epidendroideae</taxon>
        <taxon>Malaxideae</taxon>
        <taxon>Dendrobiinae</taxon>
        <taxon>Dendrobium</taxon>
    </lineage>
</organism>
<feature type="compositionally biased region" description="Polar residues" evidence="11">
    <location>
        <begin position="123"/>
        <end position="132"/>
    </location>
</feature>
<name>A0A8T3AE36_DENNO</name>
<evidence type="ECO:0000259" key="12">
    <source>
        <dbReference type="PROSITE" id="PS51745"/>
    </source>
</evidence>
<feature type="domain" description="PB1" evidence="12">
    <location>
        <begin position="199"/>
        <end position="291"/>
    </location>
</feature>
<evidence type="ECO:0000256" key="10">
    <source>
        <dbReference type="RuleBase" id="RU004549"/>
    </source>
</evidence>
<evidence type="ECO:0000256" key="9">
    <source>
        <dbReference type="ARBA" id="ARBA00023294"/>
    </source>
</evidence>
<dbReference type="Pfam" id="PF02309">
    <property type="entry name" value="AUX_IAA"/>
    <property type="match status" value="1"/>
</dbReference>
<dbReference type="OrthoDB" id="615826at2759"/>
<comment type="subunit">
    <text evidence="4 10">Homodimers and heterodimers.</text>
</comment>
<dbReference type="GO" id="GO:0005634">
    <property type="term" value="C:nucleus"/>
    <property type="evidence" value="ECO:0007669"/>
    <property type="project" value="UniProtKB-SubCell"/>
</dbReference>
<dbReference type="InterPro" id="IPR053793">
    <property type="entry name" value="PB1-like"/>
</dbReference>
<comment type="similarity">
    <text evidence="3 10">Belongs to the Aux/IAA family.</text>
</comment>
<dbReference type="InterPro" id="IPR033389">
    <property type="entry name" value="AUX/IAA_dom"/>
</dbReference>
<evidence type="ECO:0000256" key="3">
    <source>
        <dbReference type="ARBA" id="ARBA00006728"/>
    </source>
</evidence>
<dbReference type="GO" id="GO:0009734">
    <property type="term" value="P:auxin-activated signaling pathway"/>
    <property type="evidence" value="ECO:0007669"/>
    <property type="project" value="UniProtKB-UniRule"/>
</dbReference>
<evidence type="ECO:0000256" key="11">
    <source>
        <dbReference type="SAM" id="MobiDB-lite"/>
    </source>
</evidence>
<dbReference type="SMR" id="A0A8T3AE36"/>
<evidence type="ECO:0000256" key="5">
    <source>
        <dbReference type="ARBA" id="ARBA00022491"/>
    </source>
</evidence>
<comment type="function">
    <text evidence="1 10">Aux/IAA proteins are short-lived transcriptional factors that function as repressors of early auxin response genes at low auxin concentrations.</text>
</comment>
<gene>
    <name evidence="13" type="ORF">KFK09_024475</name>
</gene>
<keyword evidence="7 10" id="KW-0804">Transcription</keyword>
<dbReference type="InterPro" id="IPR003311">
    <property type="entry name" value="AUX_IAA"/>
</dbReference>
<proteinExistence type="inferred from homology"/>
<dbReference type="Gene3D" id="3.10.20.90">
    <property type="entry name" value="Phosphatidylinositol 3-kinase Catalytic Subunit, Chain A, domain 1"/>
    <property type="match status" value="1"/>
</dbReference>
<dbReference type="PROSITE" id="PS51745">
    <property type="entry name" value="PB1"/>
    <property type="match status" value="1"/>
</dbReference>
<keyword evidence="9 10" id="KW-0927">Auxin signaling pathway</keyword>
<dbReference type="PANTHER" id="PTHR31734:SF120">
    <property type="entry name" value="AUXIN-RESPONSIVE PROTEIN IAA25"/>
    <property type="match status" value="1"/>
</dbReference>
<sequence>MNPLQKQTPTKEDDGGGKEEKLQAEEMKAKEANNISCQNNLELRLGVSSSNSGSIFKERLMDFSACTDIGLLMTHLIRIHDPKSVHGLEPWLFSDPPTGFIDPWSLAARQQKAVLEQAHKKTTNPSASTAPSQDLARGIQPASSPSVVGWPPVCAFRRNMLSSQATRPDTEDERDAKRARIGDGEPFGALVDEVKNSTAMFVKVNMEGYAVGRKIDLKAHSNYESLSHSLKKMFKNFLSLDYPIPEEHIGETLNRDYLLLYEDHEGDRMLVGDVPWEMFLASVRRLYIVRSPNSQRPATSAANMDAKEYES</sequence>
<evidence type="ECO:0000256" key="2">
    <source>
        <dbReference type="ARBA" id="ARBA00004123"/>
    </source>
</evidence>
<feature type="region of interest" description="Disordered" evidence="11">
    <location>
        <begin position="119"/>
        <end position="144"/>
    </location>
</feature>
<keyword evidence="6 10" id="KW-0805">Transcription regulation</keyword>
<keyword evidence="14" id="KW-1185">Reference proteome</keyword>
<evidence type="ECO:0000313" key="14">
    <source>
        <dbReference type="Proteomes" id="UP000829196"/>
    </source>
</evidence>
<reference evidence="13" key="1">
    <citation type="journal article" date="2022" name="Front. Genet.">
        <title>Chromosome-Scale Assembly of the Dendrobium nobile Genome Provides Insights Into the Molecular Mechanism of the Biosynthesis of the Medicinal Active Ingredient of Dendrobium.</title>
        <authorList>
            <person name="Xu Q."/>
            <person name="Niu S.-C."/>
            <person name="Li K.-L."/>
            <person name="Zheng P.-J."/>
            <person name="Zhang X.-J."/>
            <person name="Jia Y."/>
            <person name="Liu Y."/>
            <person name="Niu Y.-X."/>
            <person name="Yu L.-H."/>
            <person name="Chen D.-F."/>
            <person name="Zhang G.-Q."/>
        </authorList>
    </citation>
    <scope>NUCLEOTIDE SEQUENCE</scope>
    <source>
        <tissue evidence="13">Leaf</tissue>
    </source>
</reference>
<accession>A0A8T3AE36</accession>
<evidence type="ECO:0000256" key="1">
    <source>
        <dbReference type="ARBA" id="ARBA00002159"/>
    </source>
</evidence>